<dbReference type="Pfam" id="PF01467">
    <property type="entry name" value="CTP_transf_like"/>
    <property type="match status" value="1"/>
</dbReference>
<organism evidence="2">
    <name type="scientific">marine metagenome</name>
    <dbReference type="NCBI Taxonomy" id="408172"/>
    <lineage>
        <taxon>unclassified sequences</taxon>
        <taxon>metagenomes</taxon>
        <taxon>ecological metagenomes</taxon>
    </lineage>
</organism>
<evidence type="ECO:0000259" key="1">
    <source>
        <dbReference type="Pfam" id="PF01467"/>
    </source>
</evidence>
<gene>
    <name evidence="2" type="ORF">METZ01_LOCUS461960</name>
</gene>
<feature type="domain" description="Cytidyltransferase-like" evidence="1">
    <location>
        <begin position="21"/>
        <end position="137"/>
    </location>
</feature>
<dbReference type="GO" id="GO:0003824">
    <property type="term" value="F:catalytic activity"/>
    <property type="evidence" value="ECO:0007669"/>
    <property type="project" value="InterPro"/>
</dbReference>
<protein>
    <recommendedName>
        <fullName evidence="1">Cytidyltransferase-like domain-containing protein</fullName>
    </recommendedName>
</protein>
<dbReference type="InterPro" id="IPR004821">
    <property type="entry name" value="Cyt_trans-like"/>
</dbReference>
<proteinExistence type="predicted"/>
<accession>A0A383AMG9</accession>
<dbReference type="Gene3D" id="3.40.50.620">
    <property type="entry name" value="HUPs"/>
    <property type="match status" value="1"/>
</dbReference>
<dbReference type="EMBL" id="UINC01193476">
    <property type="protein sequence ID" value="SVE09106.1"/>
    <property type="molecule type" value="Genomic_DNA"/>
</dbReference>
<evidence type="ECO:0000313" key="2">
    <source>
        <dbReference type="EMBL" id="SVE09106.1"/>
    </source>
</evidence>
<sequence>MKLFSFKEFFSEAVKDSVVFTFGRMNPPTVGHGKLIDKVLSVAKSSGAKAIIYPSKTEDDSKNPLPFKMKVKVLKDVYGSIVNTDRAVQSPFHALDKLNDKKVSNVTFVVGSDRVKEFKKNMSSHIKKNLSNIKDFSVISAGERDPDASGVSGMSGSKMRSFVQKNDFGNFKKGLITKSSKLAKTVFTLLQKKNK</sequence>
<dbReference type="AlphaFoldDB" id="A0A383AMG9"/>
<reference evidence="2" key="1">
    <citation type="submission" date="2018-05" db="EMBL/GenBank/DDBJ databases">
        <authorList>
            <person name="Lanie J.A."/>
            <person name="Ng W.-L."/>
            <person name="Kazmierczak K.M."/>
            <person name="Andrzejewski T.M."/>
            <person name="Davidsen T.M."/>
            <person name="Wayne K.J."/>
            <person name="Tettelin H."/>
            <person name="Glass J.I."/>
            <person name="Rusch D."/>
            <person name="Podicherti R."/>
            <person name="Tsui H.-C.T."/>
            <person name="Winkler M.E."/>
        </authorList>
    </citation>
    <scope>NUCLEOTIDE SEQUENCE</scope>
</reference>
<dbReference type="InterPro" id="IPR014729">
    <property type="entry name" value="Rossmann-like_a/b/a_fold"/>
</dbReference>
<dbReference type="SUPFAM" id="SSF52374">
    <property type="entry name" value="Nucleotidylyl transferase"/>
    <property type="match status" value="1"/>
</dbReference>
<name>A0A383AMG9_9ZZZZ</name>